<dbReference type="AlphaFoldDB" id="A0A0E4BR98"/>
<accession>A0A0E4BR98</accession>
<evidence type="ECO:0000313" key="1">
    <source>
        <dbReference type="EMBL" id="BAR58179.1"/>
    </source>
</evidence>
<dbReference type="Proteomes" id="UP000063308">
    <property type="component" value="Chromosome"/>
</dbReference>
<reference evidence="1 2" key="1">
    <citation type="submission" date="2014-11" db="EMBL/GenBank/DDBJ databases">
        <title>Symbiosis island explosion on the genome of extra-slow-growing strains of soybean bradyrhizobia with massive insertion sequences.</title>
        <authorList>
            <person name="Iida T."/>
            <person name="Minamisawa K."/>
        </authorList>
    </citation>
    <scope>NUCLEOTIDE SEQUENCE [LARGE SCALE GENOMIC DNA]</scope>
    <source>
        <strain evidence="1 2">NK6</strain>
    </source>
</reference>
<evidence type="ECO:0000313" key="2">
    <source>
        <dbReference type="Proteomes" id="UP000063308"/>
    </source>
</evidence>
<name>A0A0E4BR98_9BRAD</name>
<sequence>MRRISIRIGGEGEADAEGTYYFDYFALIQSFADALGKWLASYNDEREKFAAFVERYDETISDSRLLWRPKPSNAE</sequence>
<organism evidence="1 2">
    <name type="scientific">Bradyrhizobium diazoefficiens</name>
    <dbReference type="NCBI Taxonomy" id="1355477"/>
    <lineage>
        <taxon>Bacteria</taxon>
        <taxon>Pseudomonadati</taxon>
        <taxon>Pseudomonadota</taxon>
        <taxon>Alphaproteobacteria</taxon>
        <taxon>Hyphomicrobiales</taxon>
        <taxon>Nitrobacteraceae</taxon>
        <taxon>Bradyrhizobium</taxon>
    </lineage>
</organism>
<gene>
    <name evidence="1" type="ORF">NK6_5020</name>
</gene>
<proteinExistence type="predicted"/>
<protein>
    <submittedName>
        <fullName evidence="1">Uncharacterized protein</fullName>
    </submittedName>
</protein>
<dbReference type="EMBL" id="AP014685">
    <property type="protein sequence ID" value="BAR58179.1"/>
    <property type="molecule type" value="Genomic_DNA"/>
</dbReference>